<evidence type="ECO:0000259" key="1">
    <source>
        <dbReference type="Pfam" id="PF02036"/>
    </source>
</evidence>
<dbReference type="EMBL" id="RJMB01000007">
    <property type="protein sequence ID" value="RNL85212.1"/>
    <property type="molecule type" value="Genomic_DNA"/>
</dbReference>
<comment type="caution">
    <text evidence="2">The sequence shown here is derived from an EMBL/GenBank/DDBJ whole genome shotgun (WGS) entry which is preliminary data.</text>
</comment>
<gene>
    <name evidence="2" type="ORF">EFW17_08950</name>
</gene>
<dbReference type="InterPro" id="IPR003033">
    <property type="entry name" value="SCP2_sterol-bd_dom"/>
</dbReference>
<dbReference type="Gene3D" id="3.30.1050.10">
    <property type="entry name" value="SCP2 sterol-binding domain"/>
    <property type="match status" value="1"/>
</dbReference>
<dbReference type="SUPFAM" id="SSF55718">
    <property type="entry name" value="SCP-like"/>
    <property type="match status" value="1"/>
</dbReference>
<reference evidence="2 3" key="1">
    <citation type="submission" date="2018-11" db="EMBL/GenBank/DDBJ databases">
        <title>The genome draft of YIM 96095.</title>
        <authorList>
            <person name="Tang S.-K."/>
            <person name="Chunyu W.-X."/>
            <person name="Feng Y.-Z."/>
        </authorList>
    </citation>
    <scope>NUCLEOTIDE SEQUENCE [LARGE SCALE GENOMIC DNA]</scope>
    <source>
        <strain evidence="2 3">YIM 96095</strain>
    </source>
</reference>
<dbReference type="InterPro" id="IPR036527">
    <property type="entry name" value="SCP2_sterol-bd_dom_sf"/>
</dbReference>
<name>A0A3N0EBI3_9ACTN</name>
<dbReference type="Pfam" id="PF02036">
    <property type="entry name" value="SCP2"/>
    <property type="match status" value="1"/>
</dbReference>
<evidence type="ECO:0000313" key="2">
    <source>
        <dbReference type="EMBL" id="RNL85212.1"/>
    </source>
</evidence>
<feature type="domain" description="SCP2" evidence="1">
    <location>
        <begin position="21"/>
        <end position="116"/>
    </location>
</feature>
<dbReference type="OrthoDB" id="3534000at2"/>
<evidence type="ECO:0000313" key="3">
    <source>
        <dbReference type="Proteomes" id="UP000269198"/>
    </source>
</evidence>
<sequence>MVGVAECRAAIARASERITEVDEERRRRHIRERSISITVTDLDTVFDMRLTLEGLADVTVRDPGAPARRAQIGVTVSSDDLVDLADDRLDVAKALFAGRVRIDASIPDLMRLRKLL</sequence>
<proteinExistence type="predicted"/>
<organism evidence="2 3">
    <name type="scientific">Halostreptopolyspora alba</name>
    <dbReference type="NCBI Taxonomy" id="2487137"/>
    <lineage>
        <taxon>Bacteria</taxon>
        <taxon>Bacillati</taxon>
        <taxon>Actinomycetota</taxon>
        <taxon>Actinomycetes</taxon>
        <taxon>Streptosporangiales</taxon>
        <taxon>Nocardiopsidaceae</taxon>
        <taxon>Halostreptopolyspora</taxon>
    </lineage>
</organism>
<dbReference type="RefSeq" id="WP_123200866.1">
    <property type="nucleotide sequence ID" value="NZ_RJMB01000007.1"/>
</dbReference>
<keyword evidence="3" id="KW-1185">Reference proteome</keyword>
<dbReference type="AlphaFoldDB" id="A0A3N0EBI3"/>
<protein>
    <submittedName>
        <fullName evidence="2">SCP-2 sterol transfer family protein</fullName>
    </submittedName>
</protein>
<accession>A0A3N0EBI3</accession>
<dbReference type="Proteomes" id="UP000269198">
    <property type="component" value="Unassembled WGS sequence"/>
</dbReference>